<sequence length="301" mass="30872">MPRGNPSIWKKHGASYSELTGTLTSVERAQDIAPRRLPPVAPGALAEARATKPAGTLSLKPHKGVGSFVLQSNWSLGVPQCSSGGSGAAAAAAPTAAAAGCSAGGGADRSRAQGAGPGPSSSAAAAAATATPPAGSVSRWAAVSGAASGGPVTAGLPPRSYSTESRTNYTPPPTDFRRVRSAGPGASQMVPPNHPNDWRTTKQVDFRPELTAGAPPPPPPFRQAASGPLLPTDVPPDSQFTTQHRNHFTAGAGRSLRDSQALRPSGCRATQAAPYNIITGAVPYNNNAFEHWDGRDYRRHR</sequence>
<proteinExistence type="predicted"/>
<protein>
    <submittedName>
        <fullName evidence="2">Uncharacterized protein</fullName>
    </submittedName>
</protein>
<feature type="region of interest" description="Disordered" evidence="1">
    <location>
        <begin position="98"/>
        <end position="127"/>
    </location>
</feature>
<feature type="compositionally biased region" description="Low complexity" evidence="1">
    <location>
        <begin position="146"/>
        <end position="155"/>
    </location>
</feature>
<organism evidence="2 3">
    <name type="scientific">Pleodorina starrii</name>
    <dbReference type="NCBI Taxonomy" id="330485"/>
    <lineage>
        <taxon>Eukaryota</taxon>
        <taxon>Viridiplantae</taxon>
        <taxon>Chlorophyta</taxon>
        <taxon>core chlorophytes</taxon>
        <taxon>Chlorophyceae</taxon>
        <taxon>CS clade</taxon>
        <taxon>Chlamydomonadales</taxon>
        <taxon>Volvocaceae</taxon>
        <taxon>Pleodorina</taxon>
    </lineage>
</organism>
<feature type="region of interest" description="Disordered" evidence="1">
    <location>
        <begin position="146"/>
        <end position="200"/>
    </location>
</feature>
<feature type="compositionally biased region" description="Polar residues" evidence="1">
    <location>
        <begin position="160"/>
        <end position="169"/>
    </location>
</feature>
<dbReference type="OrthoDB" id="532506at2759"/>
<evidence type="ECO:0000256" key="1">
    <source>
        <dbReference type="SAM" id="MobiDB-lite"/>
    </source>
</evidence>
<reference evidence="2 3" key="1">
    <citation type="journal article" date="2023" name="Commun. Biol.">
        <title>Reorganization of the ancestral sex-determining regions during the evolution of trioecy in Pleodorina starrii.</title>
        <authorList>
            <person name="Takahashi K."/>
            <person name="Suzuki S."/>
            <person name="Kawai-Toyooka H."/>
            <person name="Yamamoto K."/>
            <person name="Hamaji T."/>
            <person name="Ootsuki R."/>
            <person name="Yamaguchi H."/>
            <person name="Kawachi M."/>
            <person name="Higashiyama T."/>
            <person name="Nozaki H."/>
        </authorList>
    </citation>
    <scope>NUCLEOTIDE SEQUENCE [LARGE SCALE GENOMIC DNA]</scope>
    <source>
        <strain evidence="2 3">NIES-4479</strain>
    </source>
</reference>
<evidence type="ECO:0000313" key="2">
    <source>
        <dbReference type="EMBL" id="GLC58602.1"/>
    </source>
</evidence>
<keyword evidence="3" id="KW-1185">Reference proteome</keyword>
<dbReference type="Proteomes" id="UP001165080">
    <property type="component" value="Unassembled WGS sequence"/>
</dbReference>
<gene>
    <name evidence="2" type="primary">PLESTB002053</name>
    <name evidence="2" type="ORF">PLESTB_001379200</name>
</gene>
<evidence type="ECO:0000313" key="3">
    <source>
        <dbReference type="Proteomes" id="UP001165080"/>
    </source>
</evidence>
<accession>A0A9W6F6T8</accession>
<feature type="compositionally biased region" description="Low complexity" evidence="1">
    <location>
        <begin position="112"/>
        <end position="127"/>
    </location>
</feature>
<dbReference type="AlphaFoldDB" id="A0A9W6F6T8"/>
<feature type="region of interest" description="Disordered" evidence="1">
    <location>
        <begin position="27"/>
        <end position="62"/>
    </location>
</feature>
<comment type="caution">
    <text evidence="2">The sequence shown here is derived from an EMBL/GenBank/DDBJ whole genome shotgun (WGS) entry which is preliminary data.</text>
</comment>
<name>A0A9W6F6T8_9CHLO</name>
<dbReference type="EMBL" id="BRXU01000023">
    <property type="protein sequence ID" value="GLC58602.1"/>
    <property type="molecule type" value="Genomic_DNA"/>
</dbReference>